<dbReference type="Proteomes" id="UP000029736">
    <property type="component" value="Unassembled WGS sequence"/>
</dbReference>
<sequence>MWGVASGNCRTLIDVGLDMNTYPDIPSFFAEQGPEPIERFVSLNLDLSQRIYTLLQERSWSESDLARALSITEAEVSLRLGGTYDWRLREVVELEVVLGERLIILAE</sequence>
<evidence type="ECO:0000313" key="1">
    <source>
        <dbReference type="EMBL" id="KGE88003.1"/>
    </source>
</evidence>
<evidence type="ECO:0008006" key="3">
    <source>
        <dbReference type="Google" id="ProtNLM"/>
    </source>
</evidence>
<evidence type="ECO:0000313" key="2">
    <source>
        <dbReference type="Proteomes" id="UP000029736"/>
    </source>
</evidence>
<dbReference type="InterPro" id="IPR010982">
    <property type="entry name" value="Lambda_DNA-bd_dom_sf"/>
</dbReference>
<reference evidence="1 2" key="1">
    <citation type="journal article" date="2014" name="Int. J. Syst. Evol. Microbiol.">
        <title>Phaeodactylibacter xiamenensis gen. nov., sp. nov., a member of the family Saprospiraceae isolated from the marine alga Phaeodactylum tricornutum.</title>
        <authorList>
            <person name="Chen Z.Jr."/>
            <person name="Lei X."/>
            <person name="Lai Q."/>
            <person name="Li Y."/>
            <person name="Zhang B."/>
            <person name="Zhang J."/>
            <person name="Zhang H."/>
            <person name="Yang L."/>
            <person name="Zheng W."/>
            <person name="Tian Y."/>
            <person name="Yu Z."/>
            <person name="Xu H.Jr."/>
            <person name="Zheng T."/>
        </authorList>
    </citation>
    <scope>NUCLEOTIDE SEQUENCE [LARGE SCALE GENOMIC DNA]</scope>
    <source>
        <strain evidence="1 2">KD52</strain>
    </source>
</reference>
<accession>A0A098S8K9</accession>
<organism evidence="1 2">
    <name type="scientific">Phaeodactylibacter xiamenensis</name>
    <dbReference type="NCBI Taxonomy" id="1524460"/>
    <lineage>
        <taxon>Bacteria</taxon>
        <taxon>Pseudomonadati</taxon>
        <taxon>Bacteroidota</taxon>
        <taxon>Saprospiria</taxon>
        <taxon>Saprospirales</taxon>
        <taxon>Haliscomenobacteraceae</taxon>
        <taxon>Phaeodactylibacter</taxon>
    </lineage>
</organism>
<keyword evidence="2" id="KW-1185">Reference proteome</keyword>
<dbReference type="EMBL" id="JPOS01000026">
    <property type="protein sequence ID" value="KGE88003.1"/>
    <property type="molecule type" value="Genomic_DNA"/>
</dbReference>
<proteinExistence type="predicted"/>
<gene>
    <name evidence="1" type="ORF">IX84_11405</name>
</gene>
<dbReference type="GO" id="GO:0003677">
    <property type="term" value="F:DNA binding"/>
    <property type="evidence" value="ECO:0007669"/>
    <property type="project" value="InterPro"/>
</dbReference>
<name>A0A098S8K9_9BACT</name>
<dbReference type="SUPFAM" id="SSF47413">
    <property type="entry name" value="lambda repressor-like DNA-binding domains"/>
    <property type="match status" value="1"/>
</dbReference>
<comment type="caution">
    <text evidence="1">The sequence shown here is derived from an EMBL/GenBank/DDBJ whole genome shotgun (WGS) entry which is preliminary data.</text>
</comment>
<dbReference type="STRING" id="1524460.IX84_11405"/>
<protein>
    <recommendedName>
        <fullName evidence="3">HigA2-like helix-turn-helix domain-containing protein</fullName>
    </recommendedName>
</protein>
<dbReference type="AlphaFoldDB" id="A0A098S8K9"/>